<dbReference type="SMART" id="SM00850">
    <property type="entry name" value="LytTR"/>
    <property type="match status" value="1"/>
</dbReference>
<keyword evidence="1" id="KW-0597">Phosphoprotein</keyword>
<sequence length="235" mass="25290">MRVLIVDDEPLARAKLRRMLAPWPALEVVGEAGDGVQALQLCATLAPDAVFLDVQMPGCSGLDVAASLPDPAPAVVFVTAFDRYALQAFDAAALDYLLKPVEPERLARAVQRLLERDRPAAAPALPAQQLLIADRGRVHVVDCAQIDWLEAADNYVAVHVGAREWLMRRPLATLLADLPSHFARVHRSAAVNLHRVAHVLPRGGKGDALVVLRSGAEVPCSRAWRAALVARLGPG</sequence>
<dbReference type="RefSeq" id="WP_132763694.1">
    <property type="nucleotide sequence ID" value="NZ_CP110416.1"/>
</dbReference>
<dbReference type="Proteomes" id="UP000294772">
    <property type="component" value="Unassembled WGS sequence"/>
</dbReference>
<dbReference type="InterPro" id="IPR011006">
    <property type="entry name" value="CheY-like_superfamily"/>
</dbReference>
<dbReference type="Gene3D" id="3.40.50.2300">
    <property type="match status" value="1"/>
</dbReference>
<dbReference type="Pfam" id="PF00072">
    <property type="entry name" value="Response_reg"/>
    <property type="match status" value="1"/>
</dbReference>
<gene>
    <name evidence="4" type="ORF">EV676_102231</name>
</gene>
<dbReference type="InterPro" id="IPR001789">
    <property type="entry name" value="Sig_transdc_resp-reg_receiver"/>
</dbReference>
<dbReference type="PROSITE" id="PS50110">
    <property type="entry name" value="RESPONSE_REGULATORY"/>
    <property type="match status" value="1"/>
</dbReference>
<dbReference type="PANTHER" id="PTHR37299:SF1">
    <property type="entry name" value="STAGE 0 SPORULATION PROTEIN A HOMOLOG"/>
    <property type="match status" value="1"/>
</dbReference>
<dbReference type="PANTHER" id="PTHR37299">
    <property type="entry name" value="TRANSCRIPTIONAL REGULATOR-RELATED"/>
    <property type="match status" value="1"/>
</dbReference>
<dbReference type="SUPFAM" id="SSF52172">
    <property type="entry name" value="CheY-like"/>
    <property type="match status" value="1"/>
</dbReference>
<feature type="domain" description="HTH LytTR-type" evidence="3">
    <location>
        <begin position="130"/>
        <end position="234"/>
    </location>
</feature>
<dbReference type="PROSITE" id="PS50930">
    <property type="entry name" value="HTH_LYTTR"/>
    <property type="match status" value="1"/>
</dbReference>
<dbReference type="GO" id="GO:0003677">
    <property type="term" value="F:DNA binding"/>
    <property type="evidence" value="ECO:0007669"/>
    <property type="project" value="InterPro"/>
</dbReference>
<name>A0AA46HWZ3_9BURK</name>
<dbReference type="Pfam" id="PF04397">
    <property type="entry name" value="LytTR"/>
    <property type="match status" value="1"/>
</dbReference>
<evidence type="ECO:0000256" key="1">
    <source>
        <dbReference type="PROSITE-ProRule" id="PRU00169"/>
    </source>
</evidence>
<dbReference type="Gene3D" id="2.40.50.1020">
    <property type="entry name" value="LytTr DNA-binding domain"/>
    <property type="match status" value="1"/>
</dbReference>
<feature type="domain" description="Response regulatory" evidence="2">
    <location>
        <begin position="2"/>
        <end position="114"/>
    </location>
</feature>
<evidence type="ECO:0000313" key="4">
    <source>
        <dbReference type="EMBL" id="TCP08723.1"/>
    </source>
</evidence>
<dbReference type="InterPro" id="IPR007492">
    <property type="entry name" value="LytTR_DNA-bd_dom"/>
</dbReference>
<protein>
    <submittedName>
        <fullName evidence="4">LytTR family two component transcriptional regulator</fullName>
    </submittedName>
</protein>
<proteinExistence type="predicted"/>
<organism evidence="4 5">
    <name type="scientific">Caldimonas thermodepolymerans</name>
    <dbReference type="NCBI Taxonomy" id="215580"/>
    <lineage>
        <taxon>Bacteria</taxon>
        <taxon>Pseudomonadati</taxon>
        <taxon>Pseudomonadota</taxon>
        <taxon>Betaproteobacteria</taxon>
        <taxon>Burkholderiales</taxon>
        <taxon>Sphaerotilaceae</taxon>
        <taxon>Caldimonas</taxon>
    </lineage>
</organism>
<comment type="caution">
    <text evidence="4">The sequence shown here is derived from an EMBL/GenBank/DDBJ whole genome shotgun (WGS) entry which is preliminary data.</text>
</comment>
<dbReference type="GO" id="GO:0000156">
    <property type="term" value="F:phosphorelay response regulator activity"/>
    <property type="evidence" value="ECO:0007669"/>
    <property type="project" value="InterPro"/>
</dbReference>
<feature type="modified residue" description="4-aspartylphosphate" evidence="1">
    <location>
        <position position="53"/>
    </location>
</feature>
<dbReference type="InterPro" id="IPR046947">
    <property type="entry name" value="LytR-like"/>
</dbReference>
<dbReference type="SMART" id="SM00448">
    <property type="entry name" value="REC"/>
    <property type="match status" value="1"/>
</dbReference>
<evidence type="ECO:0000313" key="5">
    <source>
        <dbReference type="Proteomes" id="UP000294772"/>
    </source>
</evidence>
<dbReference type="EMBL" id="SLXF01000002">
    <property type="protein sequence ID" value="TCP08723.1"/>
    <property type="molecule type" value="Genomic_DNA"/>
</dbReference>
<accession>A0AA46HWZ3</accession>
<evidence type="ECO:0000259" key="2">
    <source>
        <dbReference type="PROSITE" id="PS50110"/>
    </source>
</evidence>
<evidence type="ECO:0000259" key="3">
    <source>
        <dbReference type="PROSITE" id="PS50930"/>
    </source>
</evidence>
<reference evidence="4 5" key="1">
    <citation type="submission" date="2019-03" db="EMBL/GenBank/DDBJ databases">
        <title>Genomic Encyclopedia of Type Strains, Phase IV (KMG-IV): sequencing the most valuable type-strain genomes for metagenomic binning, comparative biology and taxonomic classification.</title>
        <authorList>
            <person name="Goeker M."/>
        </authorList>
    </citation>
    <scope>NUCLEOTIDE SEQUENCE [LARGE SCALE GENOMIC DNA]</scope>
    <source>
        <strain evidence="4 5">DSM 15264</strain>
    </source>
</reference>
<dbReference type="AlphaFoldDB" id="A0AA46HWZ3"/>